<feature type="transmembrane region" description="Helical" evidence="1">
    <location>
        <begin position="90"/>
        <end position="108"/>
    </location>
</feature>
<evidence type="ECO:0000313" key="3">
    <source>
        <dbReference type="Proteomes" id="UP001607303"/>
    </source>
</evidence>
<dbReference type="Proteomes" id="UP001607303">
    <property type="component" value="Unassembled WGS sequence"/>
</dbReference>
<protein>
    <submittedName>
        <fullName evidence="2">Uncharacterized protein</fullName>
    </submittedName>
</protein>
<organism evidence="2 3">
    <name type="scientific">Vespula maculifrons</name>
    <name type="common">Eastern yellow jacket</name>
    <name type="synonym">Wasp</name>
    <dbReference type="NCBI Taxonomy" id="7453"/>
    <lineage>
        <taxon>Eukaryota</taxon>
        <taxon>Metazoa</taxon>
        <taxon>Ecdysozoa</taxon>
        <taxon>Arthropoda</taxon>
        <taxon>Hexapoda</taxon>
        <taxon>Insecta</taxon>
        <taxon>Pterygota</taxon>
        <taxon>Neoptera</taxon>
        <taxon>Endopterygota</taxon>
        <taxon>Hymenoptera</taxon>
        <taxon>Apocrita</taxon>
        <taxon>Aculeata</taxon>
        <taxon>Vespoidea</taxon>
        <taxon>Vespidae</taxon>
        <taxon>Vespinae</taxon>
        <taxon>Vespula</taxon>
    </lineage>
</organism>
<dbReference type="EMBL" id="JAYRBN010000116">
    <property type="protein sequence ID" value="KAL2721618.1"/>
    <property type="molecule type" value="Genomic_DNA"/>
</dbReference>
<keyword evidence="1" id="KW-0812">Transmembrane</keyword>
<keyword evidence="1" id="KW-0472">Membrane</keyword>
<name>A0ABD2ALX9_VESMC</name>
<comment type="caution">
    <text evidence="2">The sequence shown here is derived from an EMBL/GenBank/DDBJ whole genome shotgun (WGS) entry which is preliminary data.</text>
</comment>
<dbReference type="AlphaFoldDB" id="A0ABD2ALX9"/>
<evidence type="ECO:0000256" key="1">
    <source>
        <dbReference type="SAM" id="Phobius"/>
    </source>
</evidence>
<keyword evidence="3" id="KW-1185">Reference proteome</keyword>
<reference evidence="2 3" key="1">
    <citation type="journal article" date="2024" name="Ann. Entomol. Soc. Am.">
        <title>Genomic analyses of the southern and eastern yellowjacket wasps (Hymenoptera: Vespidae) reveal evolutionary signatures of social life.</title>
        <authorList>
            <person name="Catto M.A."/>
            <person name="Caine P.B."/>
            <person name="Orr S.E."/>
            <person name="Hunt B.G."/>
            <person name="Goodisman M.A.D."/>
        </authorList>
    </citation>
    <scope>NUCLEOTIDE SEQUENCE [LARGE SCALE GENOMIC DNA]</scope>
    <source>
        <strain evidence="2">232</strain>
        <tissue evidence="2">Head and thorax</tissue>
    </source>
</reference>
<accession>A0ABD2ALX9</accession>
<gene>
    <name evidence="2" type="ORF">V1477_020438</name>
</gene>
<keyword evidence="1" id="KW-1133">Transmembrane helix</keyword>
<proteinExistence type="predicted"/>
<evidence type="ECO:0000313" key="2">
    <source>
        <dbReference type="EMBL" id="KAL2721618.1"/>
    </source>
</evidence>
<sequence length="113" mass="13204">MFPLYPLWYWMGSVGVEWDNGGVGLARNYQIRIMTFLTFLDMFSLEEKPLNSNLWKYRIPTLRKRHVGCDIIPGGGSKTLVNCNFVPQQVYGMVWYAMLCYAMVAVYYSRLKL</sequence>